<comment type="caution">
    <text evidence="1">The sequence shown here is derived from an EMBL/GenBank/DDBJ whole genome shotgun (WGS) entry which is preliminary data.</text>
</comment>
<organism evidence="1 2">
    <name type="scientific">Araneus ventricosus</name>
    <name type="common">Orbweaver spider</name>
    <name type="synonym">Epeira ventricosa</name>
    <dbReference type="NCBI Taxonomy" id="182803"/>
    <lineage>
        <taxon>Eukaryota</taxon>
        <taxon>Metazoa</taxon>
        <taxon>Ecdysozoa</taxon>
        <taxon>Arthropoda</taxon>
        <taxon>Chelicerata</taxon>
        <taxon>Arachnida</taxon>
        <taxon>Araneae</taxon>
        <taxon>Araneomorphae</taxon>
        <taxon>Entelegynae</taxon>
        <taxon>Araneoidea</taxon>
        <taxon>Araneidae</taxon>
        <taxon>Araneus</taxon>
    </lineage>
</organism>
<accession>A0A4Y2BN55</accession>
<sequence>MTLQTPIVVPYCYQVTGKRLCEDSRLPSDATGHRGGPSRLPGSIPIKVVPLPLAGPFSDSSTRCVVSPDRDFGSCYLCVKYYVQFGRLADLR</sequence>
<gene>
    <name evidence="1" type="ORF">AVEN_25635_1</name>
</gene>
<name>A0A4Y2BN55_ARAVE</name>
<dbReference type="Proteomes" id="UP000499080">
    <property type="component" value="Unassembled WGS sequence"/>
</dbReference>
<keyword evidence="2" id="KW-1185">Reference proteome</keyword>
<reference evidence="1 2" key="1">
    <citation type="journal article" date="2019" name="Sci. Rep.">
        <title>Orb-weaving spider Araneus ventricosus genome elucidates the spidroin gene catalogue.</title>
        <authorList>
            <person name="Kono N."/>
            <person name="Nakamura H."/>
            <person name="Ohtoshi R."/>
            <person name="Moran D.A.P."/>
            <person name="Shinohara A."/>
            <person name="Yoshida Y."/>
            <person name="Fujiwara M."/>
            <person name="Mori M."/>
            <person name="Tomita M."/>
            <person name="Arakawa K."/>
        </authorList>
    </citation>
    <scope>NUCLEOTIDE SEQUENCE [LARGE SCALE GENOMIC DNA]</scope>
</reference>
<proteinExistence type="predicted"/>
<dbReference type="EMBL" id="BGPR01000095">
    <property type="protein sequence ID" value="GBL93640.1"/>
    <property type="molecule type" value="Genomic_DNA"/>
</dbReference>
<dbReference type="OrthoDB" id="10269707at2759"/>
<dbReference type="AlphaFoldDB" id="A0A4Y2BN55"/>
<evidence type="ECO:0000313" key="2">
    <source>
        <dbReference type="Proteomes" id="UP000499080"/>
    </source>
</evidence>
<evidence type="ECO:0000313" key="1">
    <source>
        <dbReference type="EMBL" id="GBL93640.1"/>
    </source>
</evidence>
<protein>
    <submittedName>
        <fullName evidence="1">Uncharacterized protein</fullName>
    </submittedName>
</protein>